<dbReference type="Pfam" id="PF02653">
    <property type="entry name" value="BPD_transp_2"/>
    <property type="match status" value="1"/>
</dbReference>
<feature type="transmembrane region" description="Helical" evidence="9">
    <location>
        <begin position="312"/>
        <end position="330"/>
    </location>
</feature>
<keyword evidence="6 9" id="KW-1133">Transmembrane helix</keyword>
<evidence type="ECO:0000256" key="9">
    <source>
        <dbReference type="SAM" id="Phobius"/>
    </source>
</evidence>
<comment type="caution">
    <text evidence="10">The sequence shown here is derived from an EMBL/GenBank/DDBJ whole genome shotgun (WGS) entry which is preliminary data.</text>
</comment>
<keyword evidence="4" id="KW-0997">Cell inner membrane</keyword>
<evidence type="ECO:0000256" key="2">
    <source>
        <dbReference type="ARBA" id="ARBA00022448"/>
    </source>
</evidence>
<feature type="transmembrane region" description="Helical" evidence="9">
    <location>
        <begin position="263"/>
        <end position="280"/>
    </location>
</feature>
<evidence type="ECO:0000256" key="6">
    <source>
        <dbReference type="ARBA" id="ARBA00022989"/>
    </source>
</evidence>
<evidence type="ECO:0000256" key="4">
    <source>
        <dbReference type="ARBA" id="ARBA00022519"/>
    </source>
</evidence>
<name>A0A3L8PIV6_9ACTN</name>
<keyword evidence="3" id="KW-1003">Cell membrane</keyword>
<feature type="transmembrane region" description="Helical" evidence="9">
    <location>
        <begin position="109"/>
        <end position="134"/>
    </location>
</feature>
<dbReference type="CDD" id="cd06579">
    <property type="entry name" value="TM_PBP1_transp_AraH_like"/>
    <property type="match status" value="1"/>
</dbReference>
<proteinExistence type="predicted"/>
<keyword evidence="5 9" id="KW-0812">Transmembrane</keyword>
<feature type="transmembrane region" description="Helical" evidence="9">
    <location>
        <begin position="180"/>
        <end position="201"/>
    </location>
</feature>
<feature type="transmembrane region" description="Helical" evidence="9">
    <location>
        <begin position="141"/>
        <end position="160"/>
    </location>
</feature>
<feature type="transmembrane region" description="Helical" evidence="9">
    <location>
        <begin position="58"/>
        <end position="79"/>
    </location>
</feature>
<protein>
    <recommendedName>
        <fullName evidence="8">Autoinducer 2 import system permease protein LsrD</fullName>
    </recommendedName>
</protein>
<evidence type="ECO:0000313" key="10">
    <source>
        <dbReference type="EMBL" id="RLV55181.1"/>
    </source>
</evidence>
<evidence type="ECO:0000256" key="7">
    <source>
        <dbReference type="ARBA" id="ARBA00023136"/>
    </source>
</evidence>
<dbReference type="RefSeq" id="WP_121794958.1">
    <property type="nucleotide sequence ID" value="NZ_RDBF01000010.1"/>
</dbReference>
<evidence type="ECO:0000256" key="1">
    <source>
        <dbReference type="ARBA" id="ARBA00004651"/>
    </source>
</evidence>
<dbReference type="Proteomes" id="UP000282515">
    <property type="component" value="Unassembled WGS sequence"/>
</dbReference>
<keyword evidence="7 9" id="KW-0472">Membrane</keyword>
<evidence type="ECO:0000256" key="3">
    <source>
        <dbReference type="ARBA" id="ARBA00022475"/>
    </source>
</evidence>
<keyword evidence="2" id="KW-0813">Transport</keyword>
<feature type="transmembrane region" description="Helical" evidence="9">
    <location>
        <begin position="230"/>
        <end position="251"/>
    </location>
</feature>
<reference evidence="10 11" key="1">
    <citation type="submission" date="2018-10" db="EMBL/GenBank/DDBJ databases">
        <title>Aeromicrobium sp. 9W16Y-2 whole genome shotgun sequence.</title>
        <authorList>
            <person name="Li F."/>
        </authorList>
    </citation>
    <scope>NUCLEOTIDE SEQUENCE [LARGE SCALE GENOMIC DNA]</scope>
    <source>
        <strain evidence="10 11">9W16Y-2</strain>
    </source>
</reference>
<dbReference type="AlphaFoldDB" id="A0A3L8PIV6"/>
<dbReference type="GO" id="GO:0022857">
    <property type="term" value="F:transmembrane transporter activity"/>
    <property type="evidence" value="ECO:0007669"/>
    <property type="project" value="InterPro"/>
</dbReference>
<comment type="subcellular location">
    <subcellularLocation>
        <location evidence="1">Cell membrane</location>
        <topology evidence="1">Multi-pass membrane protein</topology>
    </subcellularLocation>
</comment>
<dbReference type="InterPro" id="IPR001851">
    <property type="entry name" value="ABC_transp_permease"/>
</dbReference>
<evidence type="ECO:0000256" key="5">
    <source>
        <dbReference type="ARBA" id="ARBA00022692"/>
    </source>
</evidence>
<accession>A0A3L8PIV6</accession>
<dbReference type="PANTHER" id="PTHR32196">
    <property type="entry name" value="ABC TRANSPORTER PERMEASE PROTEIN YPHD-RELATED-RELATED"/>
    <property type="match status" value="1"/>
</dbReference>
<sequence>MTQTAAPPPTPSPNSMQRHNQFLKVTLALVRLGPLVMLGVLVLIMASVSPLFLTGRNLGNVGLEASVVAILALGQLLVIITAGIDLSQGSLIALTSVVGALWIRDLDVVSGWAVIPTMILAGGLAGAVSGTLFVKGKIPHPFLPTLAMLMVARGLALLFSDGQPITGMPDAIRTLGSSRIGDVPVAVILVAALAVLIHVLLTRVTWGQWIYAIGSNREGARRVGIPVDRVLISVYVLSGMAAGTAALVVSGQTNSAYPTAGNLMELSAIAAVIIGGASFFGGRGTVLGAIVGALILGVIQNGLNLLNVSAAWQYVALGTVVVIAVEMDVLRGHLESRLRTVRTEEKEV</sequence>
<dbReference type="GO" id="GO:0005886">
    <property type="term" value="C:plasma membrane"/>
    <property type="evidence" value="ECO:0007669"/>
    <property type="project" value="UniProtKB-SubCell"/>
</dbReference>
<evidence type="ECO:0000313" key="11">
    <source>
        <dbReference type="Proteomes" id="UP000282515"/>
    </source>
</evidence>
<organism evidence="10 11">
    <name type="scientific">Aeromicrobium phragmitis</name>
    <dbReference type="NCBI Taxonomy" id="2478914"/>
    <lineage>
        <taxon>Bacteria</taxon>
        <taxon>Bacillati</taxon>
        <taxon>Actinomycetota</taxon>
        <taxon>Actinomycetes</taxon>
        <taxon>Propionibacteriales</taxon>
        <taxon>Nocardioidaceae</taxon>
        <taxon>Aeromicrobium</taxon>
    </lineage>
</organism>
<dbReference type="PANTHER" id="PTHR32196:SF71">
    <property type="entry name" value="AUTOINDUCER 2 IMPORT SYSTEM PERMEASE PROTEIN LSRD"/>
    <property type="match status" value="1"/>
</dbReference>
<feature type="transmembrane region" description="Helical" evidence="9">
    <location>
        <begin position="25"/>
        <end position="46"/>
    </location>
</feature>
<keyword evidence="11" id="KW-1185">Reference proteome</keyword>
<evidence type="ECO:0000256" key="8">
    <source>
        <dbReference type="ARBA" id="ARBA00039381"/>
    </source>
</evidence>
<dbReference type="OrthoDB" id="9808136at2"/>
<dbReference type="EMBL" id="RDBF01000010">
    <property type="protein sequence ID" value="RLV55181.1"/>
    <property type="molecule type" value="Genomic_DNA"/>
</dbReference>
<gene>
    <name evidence="10" type="ORF">D9V41_12750</name>
</gene>